<keyword evidence="1" id="KW-0472">Membrane</keyword>
<evidence type="ECO:0000313" key="3">
    <source>
        <dbReference type="Proteomes" id="UP000671913"/>
    </source>
</evidence>
<organism evidence="2 3">
    <name type="scientific">Aceticella autotrophica</name>
    <dbReference type="NCBI Taxonomy" id="2755338"/>
    <lineage>
        <taxon>Bacteria</taxon>
        <taxon>Bacillati</taxon>
        <taxon>Bacillota</taxon>
        <taxon>Clostridia</taxon>
        <taxon>Thermoanaerobacterales</taxon>
        <taxon>Thermoanaerobacteraceae</taxon>
        <taxon>Aceticella</taxon>
    </lineage>
</organism>
<dbReference type="RefSeq" id="WP_284679095.1">
    <property type="nucleotide sequence ID" value="NZ_CP060096.1"/>
</dbReference>
<evidence type="ECO:0000313" key="2">
    <source>
        <dbReference type="EMBL" id="QSZ26430.1"/>
    </source>
</evidence>
<name>A0A975AU67_9THEO</name>
<dbReference type="KEGG" id="aaut:ACETAC_05670"/>
<dbReference type="EMBL" id="CP060096">
    <property type="protein sequence ID" value="QSZ26430.1"/>
    <property type="molecule type" value="Genomic_DNA"/>
</dbReference>
<dbReference type="Proteomes" id="UP000671913">
    <property type="component" value="Chromosome"/>
</dbReference>
<dbReference type="AlphaFoldDB" id="A0A975AU67"/>
<sequence length="66" mass="7145">MSYVKPTVQTLGSQNINLNGELQPTGIWYSNTAVYTDTIAVGYFVALAAVAWAVLDVVPLAEKNEK</sequence>
<keyword evidence="1" id="KW-1133">Transmembrane helix</keyword>
<gene>
    <name evidence="2" type="ORF">ACETAC_05670</name>
</gene>
<protein>
    <submittedName>
        <fullName evidence="2">Uncharacterized protein</fullName>
    </submittedName>
</protein>
<reference evidence="2" key="1">
    <citation type="submission" date="2020-08" db="EMBL/GenBank/DDBJ databases">
        <title>Genomic insights into the carbon and energy metabolism of the first obligate autotrophic acetogenic bacterium Aceticella autotrophica gen. nov., sp. nov.</title>
        <authorList>
            <person name="Toshchakov S.V."/>
            <person name="Elcheninov A.G."/>
            <person name="Kublanov I.V."/>
            <person name="Frolov E.N."/>
            <person name="Lebedinsky A.V."/>
        </authorList>
    </citation>
    <scope>NUCLEOTIDE SEQUENCE</scope>
    <source>
        <strain evidence="2">3443-3Ac</strain>
    </source>
</reference>
<accession>A0A975AU67</accession>
<keyword evidence="1" id="KW-0812">Transmembrane</keyword>
<evidence type="ECO:0000256" key="1">
    <source>
        <dbReference type="SAM" id="Phobius"/>
    </source>
</evidence>
<proteinExistence type="predicted"/>
<keyword evidence="3" id="KW-1185">Reference proteome</keyword>
<feature type="transmembrane region" description="Helical" evidence="1">
    <location>
        <begin position="40"/>
        <end position="61"/>
    </location>
</feature>